<dbReference type="EMBL" id="CCDI010000007">
    <property type="protein sequence ID" value="CDQ25556.1"/>
    <property type="molecule type" value="Genomic_DNA"/>
</dbReference>
<reference evidence="2" key="1">
    <citation type="submission" date="2014-03" db="EMBL/GenBank/DDBJ databases">
        <authorList>
            <person name="Urmite Genomes U."/>
        </authorList>
    </citation>
    <scope>NUCLEOTIDE SEQUENCE [LARGE SCALE GENOMIC DNA]</scope>
    <source>
        <strain evidence="2">HD-03</strain>
    </source>
</reference>
<proteinExistence type="predicted"/>
<dbReference type="AlphaFoldDB" id="A0A024P9Y5"/>
<organism evidence="1 2">
    <name type="scientific">Halobacillus karajensis</name>
    <dbReference type="NCBI Taxonomy" id="195088"/>
    <lineage>
        <taxon>Bacteria</taxon>
        <taxon>Bacillati</taxon>
        <taxon>Bacillota</taxon>
        <taxon>Bacilli</taxon>
        <taxon>Bacillales</taxon>
        <taxon>Bacillaceae</taxon>
        <taxon>Halobacillus</taxon>
    </lineage>
</organism>
<reference evidence="1 2" key="2">
    <citation type="submission" date="2014-05" db="EMBL/GenBank/DDBJ databases">
        <title>Draft genome sequence of Halobacillus karajensis HK-03.</title>
        <authorList>
            <person name="Khelaifia S."/>
            <person name="Croce O."/>
            <person name="Lagier J.C."/>
            <person name="Raoult D."/>
        </authorList>
    </citation>
    <scope>NUCLEOTIDE SEQUENCE [LARGE SCALE GENOMIC DNA]</scope>
    <source>
        <strain evidence="1 2">HD-03</strain>
    </source>
</reference>
<sequence>MRLFRDLEMAIFNNDDATKIKVNEEWLGEQIRNRPVLDDRGDPLMMSMNFMGIPVEFSKDVEDFELKNED</sequence>
<evidence type="ECO:0000313" key="2">
    <source>
        <dbReference type="Proteomes" id="UP000028868"/>
    </source>
</evidence>
<evidence type="ECO:0000313" key="1">
    <source>
        <dbReference type="EMBL" id="CDQ25556.1"/>
    </source>
</evidence>
<name>A0A024P9Y5_9BACI</name>
<dbReference type="RefSeq" id="WP_035511388.1">
    <property type="nucleotide sequence ID" value="NZ_CCDH010000004.1"/>
</dbReference>
<comment type="caution">
    <text evidence="1">The sequence shown here is derived from an EMBL/GenBank/DDBJ whole genome shotgun (WGS) entry which is preliminary data.</text>
</comment>
<dbReference type="Proteomes" id="UP000028868">
    <property type="component" value="Unassembled WGS sequence"/>
</dbReference>
<gene>
    <name evidence="1" type="ORF">BN983_03908</name>
</gene>
<protein>
    <submittedName>
        <fullName evidence="1">Uncharacterized protein</fullName>
    </submittedName>
</protein>
<accession>A0A024P9Y5</accession>
<keyword evidence="2" id="KW-1185">Reference proteome</keyword>